<name>V4AZX6_LOTGI</name>
<feature type="region of interest" description="Disordered" evidence="1">
    <location>
        <begin position="1"/>
        <end position="31"/>
    </location>
</feature>
<dbReference type="HOGENOM" id="CLU_1847378_0_0_1"/>
<evidence type="ECO:0000313" key="2">
    <source>
        <dbReference type="EMBL" id="ESP00711.1"/>
    </source>
</evidence>
<organism evidence="2 3">
    <name type="scientific">Lottia gigantea</name>
    <name type="common">Giant owl limpet</name>
    <dbReference type="NCBI Taxonomy" id="225164"/>
    <lineage>
        <taxon>Eukaryota</taxon>
        <taxon>Metazoa</taxon>
        <taxon>Spiralia</taxon>
        <taxon>Lophotrochozoa</taxon>
        <taxon>Mollusca</taxon>
        <taxon>Gastropoda</taxon>
        <taxon>Patellogastropoda</taxon>
        <taxon>Lottioidea</taxon>
        <taxon>Lottiidae</taxon>
        <taxon>Lottia</taxon>
    </lineage>
</organism>
<dbReference type="PANTHER" id="PTHR28398">
    <property type="entry name" value="SYNAPTONEMAL COMPLEX CENTRAL ELEMENT PROTEIN 2"/>
    <property type="match status" value="1"/>
</dbReference>
<dbReference type="GO" id="GO:0007130">
    <property type="term" value="P:synaptonemal complex assembly"/>
    <property type="evidence" value="ECO:0007669"/>
    <property type="project" value="InterPro"/>
</dbReference>
<dbReference type="InterPro" id="IPR034609">
    <property type="entry name" value="Syce2"/>
</dbReference>
<dbReference type="AlphaFoldDB" id="V4AZX6"/>
<accession>V4AZX6</accession>
<dbReference type="CTD" id="20237590"/>
<dbReference type="PANTHER" id="PTHR28398:SF1">
    <property type="entry name" value="SYNAPTONEMAL COMPLEX CENTRAL ELEMENT PROTEIN 2"/>
    <property type="match status" value="1"/>
</dbReference>
<gene>
    <name evidence="2" type="ORF">LOTGIDRAFT_158004</name>
</gene>
<dbReference type="KEGG" id="lgi:LOTGIDRAFT_158004"/>
<evidence type="ECO:0000313" key="3">
    <source>
        <dbReference type="Proteomes" id="UP000030746"/>
    </source>
</evidence>
<proteinExistence type="predicted"/>
<dbReference type="Proteomes" id="UP000030746">
    <property type="component" value="Unassembled WGS sequence"/>
</dbReference>
<reference evidence="2 3" key="1">
    <citation type="journal article" date="2013" name="Nature">
        <title>Insights into bilaterian evolution from three spiralian genomes.</title>
        <authorList>
            <person name="Simakov O."/>
            <person name="Marletaz F."/>
            <person name="Cho S.J."/>
            <person name="Edsinger-Gonzales E."/>
            <person name="Havlak P."/>
            <person name="Hellsten U."/>
            <person name="Kuo D.H."/>
            <person name="Larsson T."/>
            <person name="Lv J."/>
            <person name="Arendt D."/>
            <person name="Savage R."/>
            <person name="Osoegawa K."/>
            <person name="de Jong P."/>
            <person name="Grimwood J."/>
            <person name="Chapman J.A."/>
            <person name="Shapiro H."/>
            <person name="Aerts A."/>
            <person name="Otillar R.P."/>
            <person name="Terry A.Y."/>
            <person name="Boore J.L."/>
            <person name="Grigoriev I.V."/>
            <person name="Lindberg D.R."/>
            <person name="Seaver E.C."/>
            <person name="Weisblat D.A."/>
            <person name="Putnam N.H."/>
            <person name="Rokhsar D.S."/>
        </authorList>
    </citation>
    <scope>NUCLEOTIDE SEQUENCE [LARGE SCALE GENOMIC DNA]</scope>
</reference>
<keyword evidence="3" id="KW-1185">Reference proteome</keyword>
<dbReference type="GeneID" id="20237590"/>
<dbReference type="EMBL" id="KB200701">
    <property type="protein sequence ID" value="ESP00711.1"/>
    <property type="molecule type" value="Genomic_DNA"/>
</dbReference>
<dbReference type="OrthoDB" id="6142414at2759"/>
<dbReference type="RefSeq" id="XP_009048830.1">
    <property type="nucleotide sequence ID" value="XM_009050582.1"/>
</dbReference>
<protein>
    <recommendedName>
        <fullName evidence="4">Synaptonemal complex central element protein 2</fullName>
    </recommendedName>
</protein>
<dbReference type="GO" id="GO:0000801">
    <property type="term" value="C:central element"/>
    <property type="evidence" value="ECO:0007669"/>
    <property type="project" value="InterPro"/>
</dbReference>
<sequence length="139" mass="16150">MTKRNWESMQQDMFNNSSSSSNQLSIPHTDPFPEKVVISSEINRDSLSTAAQQIIDDLNAKRKQDTQLLIDLKKALEKQTEKVYKATEQHLFAVYDKQGKIVQDKIQQLFSIIDNISKLETELKEFKQALQILYQDMKD</sequence>
<evidence type="ECO:0000256" key="1">
    <source>
        <dbReference type="SAM" id="MobiDB-lite"/>
    </source>
</evidence>
<dbReference type="OMA" id="KVCHTVE"/>
<dbReference type="STRING" id="225164.V4AZX6"/>
<evidence type="ECO:0008006" key="4">
    <source>
        <dbReference type="Google" id="ProtNLM"/>
    </source>
</evidence>